<dbReference type="PATRIC" id="fig|42234.21.peg.896"/>
<dbReference type="SUPFAM" id="SSF48452">
    <property type="entry name" value="TPR-like"/>
    <property type="match status" value="1"/>
</dbReference>
<comment type="caution">
    <text evidence="1">The sequence shown here is derived from an EMBL/GenBank/DDBJ whole genome shotgun (WGS) entry which is preliminary data.</text>
</comment>
<name>A0A0L0KNR5_9ACTN</name>
<dbReference type="AlphaFoldDB" id="A0A0L0KNR5"/>
<organism evidence="1 2">
    <name type="scientific">Streptomyces acidiscabies</name>
    <dbReference type="NCBI Taxonomy" id="42234"/>
    <lineage>
        <taxon>Bacteria</taxon>
        <taxon>Bacillati</taxon>
        <taxon>Actinomycetota</taxon>
        <taxon>Actinomycetes</taxon>
        <taxon>Kitasatosporales</taxon>
        <taxon>Streptomycetaceae</taxon>
        <taxon>Streptomyces</taxon>
    </lineage>
</organism>
<sequence>MARTAGRNHELAAVLAEAGWSHAQAAAAFVRVAMENDAQECAGVGRSHVSHWVRGTRPSGRAPGILCEALSRRLGRAVTASELGLTGPSTPSPVALDWGTDTLAVLADLGRVDADMERRHLLGAATYSVAALALPVGSWWTRMAEQGNSRSASAGRRVGRSDLEAVRDMVSFFSRVDQRRGGGHARTAVVQYLLSDVAGYLRGSFLDDRVRRDMFSSASELAYLCGWMAFDNAEHSTAQRHFSVAVRLAAEADDPPMAGHILRAMAHQAVDLGHRQEALDLASASMDGRRYTSASPRERALLGVVRARSLAANGQKSDAAAALLRAEDDLSAATSGDDEPHRVFFFQEASLAHETACTLRDSGDLVGALREFRRSVRTRESSTFTRTHAVTLGYLGAVQAHKGGIEDACASWSRALDAMDGVHSARTRQTAIDMRRALSPFRNRGIRVASEVDARAASYLAGTT</sequence>
<evidence type="ECO:0000313" key="2">
    <source>
        <dbReference type="Proteomes" id="UP000037151"/>
    </source>
</evidence>
<dbReference type="OrthoDB" id="3213425at2"/>
<dbReference type="Gene3D" id="1.25.40.10">
    <property type="entry name" value="Tetratricopeptide repeat domain"/>
    <property type="match status" value="1"/>
</dbReference>
<dbReference type="InterPro" id="IPR011990">
    <property type="entry name" value="TPR-like_helical_dom_sf"/>
</dbReference>
<dbReference type="EMBL" id="JPPY01000028">
    <property type="protein sequence ID" value="KND39230.1"/>
    <property type="molecule type" value="Genomic_DNA"/>
</dbReference>
<reference evidence="2" key="1">
    <citation type="submission" date="2014-07" db="EMBL/GenBank/DDBJ databases">
        <title>Genome sequencing of plant-pathogenic Streptomyces species.</title>
        <authorList>
            <person name="Harrison J."/>
            <person name="Sapp M."/>
            <person name="Thwaites R."/>
            <person name="Studholme D.J."/>
        </authorList>
    </citation>
    <scope>NUCLEOTIDE SEQUENCE [LARGE SCALE GENOMIC DNA]</scope>
    <source>
        <strain evidence="2">NCPPB 4445</strain>
    </source>
</reference>
<gene>
    <name evidence="1" type="ORF">IQ63_04350</name>
</gene>
<dbReference type="Proteomes" id="UP000037151">
    <property type="component" value="Unassembled WGS sequence"/>
</dbReference>
<evidence type="ECO:0000313" key="1">
    <source>
        <dbReference type="EMBL" id="KND39230.1"/>
    </source>
</evidence>
<protein>
    <submittedName>
        <fullName evidence="1">Tat pathway signal protein</fullName>
    </submittedName>
</protein>
<proteinExistence type="predicted"/>
<accession>A0A0L0KNR5</accession>